<comment type="caution">
    <text evidence="4">The sequence shown here is derived from an EMBL/GenBank/DDBJ whole genome shotgun (WGS) entry which is preliminary data.</text>
</comment>
<dbReference type="CDD" id="cd07341">
    <property type="entry name" value="M56_BlaR1_MecR1_like"/>
    <property type="match status" value="1"/>
</dbReference>
<dbReference type="EMBL" id="RCDC01000006">
    <property type="protein sequence ID" value="RLK51800.1"/>
    <property type="molecule type" value="Genomic_DNA"/>
</dbReference>
<protein>
    <submittedName>
        <fullName evidence="4">Beta-lactamase regulating signal transducer with metallopeptidase domain</fullName>
    </submittedName>
</protein>
<feature type="transmembrane region" description="Helical" evidence="2">
    <location>
        <begin position="12"/>
        <end position="31"/>
    </location>
</feature>
<dbReference type="PROSITE" id="PS50297">
    <property type="entry name" value="ANK_REP_REGION"/>
    <property type="match status" value="2"/>
</dbReference>
<keyword evidence="2" id="KW-1133">Transmembrane helix</keyword>
<feature type="repeat" description="ANK" evidence="1">
    <location>
        <begin position="388"/>
        <end position="420"/>
    </location>
</feature>
<evidence type="ECO:0000313" key="5">
    <source>
        <dbReference type="Proteomes" id="UP000274786"/>
    </source>
</evidence>
<organism evidence="4 5">
    <name type="scientific">Stenotrophomonas rhizophila</name>
    <dbReference type="NCBI Taxonomy" id="216778"/>
    <lineage>
        <taxon>Bacteria</taxon>
        <taxon>Pseudomonadati</taxon>
        <taxon>Pseudomonadota</taxon>
        <taxon>Gammaproteobacteria</taxon>
        <taxon>Lysobacterales</taxon>
        <taxon>Lysobacteraceae</taxon>
        <taxon>Stenotrophomonas</taxon>
    </lineage>
</organism>
<reference evidence="4 5" key="1">
    <citation type="submission" date="2018-10" db="EMBL/GenBank/DDBJ databases">
        <title>Comparative analysis of microorganisms from saline springs in Andes Mountain Range, Colombia.</title>
        <authorList>
            <person name="Rubin E."/>
        </authorList>
    </citation>
    <scope>NUCLEOTIDE SEQUENCE [LARGE SCALE GENOMIC DNA]</scope>
    <source>
        <strain evidence="4 5">USBA GBX 843</strain>
    </source>
</reference>
<dbReference type="SUPFAM" id="SSF48403">
    <property type="entry name" value="Ankyrin repeat"/>
    <property type="match status" value="1"/>
</dbReference>
<gene>
    <name evidence="4" type="ORF">BCL79_2943</name>
</gene>
<dbReference type="Pfam" id="PF12796">
    <property type="entry name" value="Ank_2"/>
    <property type="match status" value="1"/>
</dbReference>
<keyword evidence="1" id="KW-0040">ANK repeat</keyword>
<dbReference type="RefSeq" id="WP_121042362.1">
    <property type="nucleotide sequence ID" value="NZ_RCDC01000006.1"/>
</dbReference>
<dbReference type="Proteomes" id="UP000274786">
    <property type="component" value="Unassembled WGS sequence"/>
</dbReference>
<dbReference type="Gene3D" id="1.25.40.20">
    <property type="entry name" value="Ankyrin repeat-containing domain"/>
    <property type="match status" value="1"/>
</dbReference>
<dbReference type="PANTHER" id="PTHR34978:SF3">
    <property type="entry name" value="SLR0241 PROTEIN"/>
    <property type="match status" value="1"/>
</dbReference>
<dbReference type="InterPro" id="IPR052173">
    <property type="entry name" value="Beta-lactam_resp_regulator"/>
</dbReference>
<dbReference type="PROSITE" id="PS50088">
    <property type="entry name" value="ANK_REPEAT"/>
    <property type="match status" value="3"/>
</dbReference>
<keyword evidence="2" id="KW-0812">Transmembrane</keyword>
<keyword evidence="2" id="KW-0472">Membrane</keyword>
<evidence type="ECO:0000256" key="1">
    <source>
        <dbReference type="PROSITE-ProRule" id="PRU00023"/>
    </source>
</evidence>
<feature type="transmembrane region" description="Helical" evidence="2">
    <location>
        <begin position="107"/>
        <end position="126"/>
    </location>
</feature>
<dbReference type="SMART" id="SM00248">
    <property type="entry name" value="ANK"/>
    <property type="match status" value="3"/>
</dbReference>
<dbReference type="InterPro" id="IPR008756">
    <property type="entry name" value="Peptidase_M56"/>
</dbReference>
<evidence type="ECO:0000256" key="2">
    <source>
        <dbReference type="SAM" id="Phobius"/>
    </source>
</evidence>
<dbReference type="AlphaFoldDB" id="A0A498CEM4"/>
<sequence length="518" mass="54707">MTVHWTQALATMAAQHLWQSALLFALAALVLGRSRLSAEARSWALCAAFVLAAASPLLVLLPRTAPTTVEVAQQALPPSATGASVRVVAQKVDGITNTIPASTTPTLLHGAVLIWLLGTLWGLTRLGQGAWQARRLHRCARQSPQHEALLGEELPAGASVALSDIAPGPMVVGLWSPRILVPTTMASTLPPAALHDLLLHEAAHIRRHDLWITAAQRALLAVYWWSPFLHLLGRRLDLAREMACDEQAALRTGSGRGYADSLLTGIAGLMTQRGRSAPLAVGMSATRSGLSQRIDGLLRLDTRSTRWTTRFGWGALCAAALVAHVGVTVAATPRLGNAIIVAENETATTSRTVSPHAEQLLSAAGNGDISRVQQLVKMGIAVDTQVGGDGTALIIAAKHGELAMVDALLVLGAQPDLASRGDGNPLIAAARRGHLPIVERLVGAGADVNRIVALDETPLINAARSGDVDTVAYLVEQGADVNLGVVADFGQWRSPLNQARNDRVRDYLTQRGAVAGRR</sequence>
<feature type="domain" description="Peptidase M56" evidence="3">
    <location>
        <begin position="41"/>
        <end position="294"/>
    </location>
</feature>
<dbReference type="PANTHER" id="PTHR34978">
    <property type="entry name" value="POSSIBLE SENSOR-TRANSDUCER PROTEIN BLAR"/>
    <property type="match status" value="1"/>
</dbReference>
<dbReference type="InterPro" id="IPR002110">
    <property type="entry name" value="Ankyrin_rpt"/>
</dbReference>
<evidence type="ECO:0000259" key="3">
    <source>
        <dbReference type="Pfam" id="PF05569"/>
    </source>
</evidence>
<dbReference type="InterPro" id="IPR036770">
    <property type="entry name" value="Ankyrin_rpt-contain_sf"/>
</dbReference>
<proteinExistence type="predicted"/>
<feature type="transmembrane region" description="Helical" evidence="2">
    <location>
        <begin position="311"/>
        <end position="331"/>
    </location>
</feature>
<name>A0A498CEM4_9GAMM</name>
<dbReference type="OrthoDB" id="6025016at2"/>
<accession>A0A498CEM4</accession>
<evidence type="ECO:0000313" key="4">
    <source>
        <dbReference type="EMBL" id="RLK51800.1"/>
    </source>
</evidence>
<feature type="repeat" description="ANK" evidence="1">
    <location>
        <begin position="421"/>
        <end position="449"/>
    </location>
</feature>
<feature type="transmembrane region" description="Helical" evidence="2">
    <location>
        <begin position="43"/>
        <end position="61"/>
    </location>
</feature>
<dbReference type="Pfam" id="PF00023">
    <property type="entry name" value="Ank"/>
    <property type="match status" value="1"/>
</dbReference>
<feature type="repeat" description="ANK" evidence="1">
    <location>
        <begin position="454"/>
        <end position="482"/>
    </location>
</feature>
<dbReference type="Pfam" id="PF05569">
    <property type="entry name" value="Peptidase_M56"/>
    <property type="match status" value="1"/>
</dbReference>